<dbReference type="eggNOG" id="COG5607">
    <property type="taxonomic scope" value="Bacteria"/>
</dbReference>
<dbReference type="SMART" id="SM00880">
    <property type="entry name" value="CHAD"/>
    <property type="match status" value="1"/>
</dbReference>
<accession>W5W8X0</accession>
<evidence type="ECO:0000313" key="4">
    <source>
        <dbReference type="Proteomes" id="UP000019225"/>
    </source>
</evidence>
<dbReference type="EMBL" id="CP007155">
    <property type="protein sequence ID" value="AHH97006.1"/>
    <property type="molecule type" value="Genomic_DNA"/>
</dbReference>
<dbReference type="InterPro" id="IPR007899">
    <property type="entry name" value="CHAD_dom"/>
</dbReference>
<reference evidence="3 4" key="1">
    <citation type="journal article" date="2014" name="BMC Genomics">
        <title>Complete genome sequence of producer of the glycopeptide antibiotic Aculeximycin Kutzneria albida DSM 43870T, a representative of minor genus of Pseudonocardiaceae.</title>
        <authorList>
            <person name="Rebets Y."/>
            <person name="Tokovenko B."/>
            <person name="Lushchyk I."/>
            <person name="Ruckert C."/>
            <person name="Zaburannyi N."/>
            <person name="Bechthold A."/>
            <person name="Kalinowski J."/>
            <person name="Luzhetskyy A."/>
        </authorList>
    </citation>
    <scope>NUCLEOTIDE SEQUENCE [LARGE SCALE GENOMIC DNA]</scope>
    <source>
        <strain evidence="3">DSM 43870</strain>
    </source>
</reference>
<evidence type="ECO:0000313" key="3">
    <source>
        <dbReference type="EMBL" id="AHH97006.1"/>
    </source>
</evidence>
<organism evidence="3 4">
    <name type="scientific">Kutzneria albida DSM 43870</name>
    <dbReference type="NCBI Taxonomy" id="1449976"/>
    <lineage>
        <taxon>Bacteria</taxon>
        <taxon>Bacillati</taxon>
        <taxon>Actinomycetota</taxon>
        <taxon>Actinomycetes</taxon>
        <taxon>Pseudonocardiales</taxon>
        <taxon>Pseudonocardiaceae</taxon>
        <taxon>Kutzneria</taxon>
    </lineage>
</organism>
<dbReference type="OrthoDB" id="9777271at2"/>
<dbReference type="PROSITE" id="PS51708">
    <property type="entry name" value="CHAD"/>
    <property type="match status" value="1"/>
</dbReference>
<dbReference type="Proteomes" id="UP000019225">
    <property type="component" value="Chromosome"/>
</dbReference>
<proteinExistence type="predicted"/>
<dbReference type="Gene3D" id="1.40.20.10">
    <property type="entry name" value="CHAD domain"/>
    <property type="match status" value="1"/>
</dbReference>
<dbReference type="Pfam" id="PF05235">
    <property type="entry name" value="CHAD"/>
    <property type="match status" value="1"/>
</dbReference>
<gene>
    <name evidence="3" type="ORF">KALB_3642</name>
</gene>
<dbReference type="Gene3D" id="2.40.320.10">
    <property type="entry name" value="Hypothetical Protein Pfu-838710-001"/>
    <property type="match status" value="1"/>
</dbReference>
<dbReference type="SUPFAM" id="SSF55154">
    <property type="entry name" value="CYTH-like phosphatases"/>
    <property type="match status" value="1"/>
</dbReference>
<evidence type="ECO:0000259" key="2">
    <source>
        <dbReference type="PROSITE" id="PS51708"/>
    </source>
</evidence>
<dbReference type="CDD" id="cd07374">
    <property type="entry name" value="CYTH-like_Pase"/>
    <property type="match status" value="1"/>
</dbReference>
<dbReference type="InterPro" id="IPR023577">
    <property type="entry name" value="CYTH_domain"/>
</dbReference>
<dbReference type="InterPro" id="IPR033469">
    <property type="entry name" value="CYTH-like_dom_sf"/>
</dbReference>
<dbReference type="PANTHER" id="PTHR39339:SF1">
    <property type="entry name" value="CHAD DOMAIN-CONTAINING PROTEIN"/>
    <property type="match status" value="1"/>
</dbReference>
<dbReference type="AlphaFoldDB" id="W5W8X0"/>
<keyword evidence="4" id="KW-1185">Reference proteome</keyword>
<protein>
    <recommendedName>
        <fullName evidence="2">CHAD domain-containing protein</fullName>
    </recommendedName>
</protein>
<dbReference type="InterPro" id="IPR038186">
    <property type="entry name" value="CHAD_dom_sf"/>
</dbReference>
<evidence type="ECO:0000256" key="1">
    <source>
        <dbReference type="SAM" id="MobiDB-lite"/>
    </source>
</evidence>
<dbReference type="RefSeq" id="WP_025357117.1">
    <property type="nucleotide sequence ID" value="NZ_CP007155.1"/>
</dbReference>
<sequence>MTGSDVDRSWTEHEAKFSPPQRFELPDLTEFGAGEAETRVLDATYHDCADLLLLRAGITLRHRTGDGGPRWTLKVPDSVDGAELVRRELIFPGAAGQPPAAAVDLVRAHLRGRALAPVAALRTVRTRIPLRGNGETPLAEVVDDLVTATRGGRPVAAFREVEVELLTELPVAHRLLDEVVDRLVHAGCLLRSAQPKLVRVLGAAPPQPPAPRSGGKHPTVREAAQQAFARSAAALVRHDLGVRLGEDPEAVHQFRVAARRYRSDLRTFAPVLEADWRAHVQAELGWLSAQVGPVRDDDVLVQRLRRQARSLPACDAEAVELLLTELCAHRARARERMLDALRGTRYDRLLDSVENPRLTEHTGQLDELVASQWKRLARVVRGTSAEPANQEFHRIRIRTKRCRYAAEAAYGRHNARLARALARLQDVLGDHQDAVLAESWLRSMAQALPQCAVAAGELLALQRGERARCRVEWAAAWQDAVHHYRHR</sequence>
<feature type="domain" description="CHAD" evidence="2">
    <location>
        <begin position="217"/>
        <end position="482"/>
    </location>
</feature>
<dbReference type="PANTHER" id="PTHR39339">
    <property type="entry name" value="SLR1444 PROTEIN"/>
    <property type="match status" value="1"/>
</dbReference>
<feature type="compositionally biased region" description="Basic and acidic residues" evidence="1">
    <location>
        <begin position="1"/>
        <end position="16"/>
    </location>
</feature>
<name>W5W8X0_9PSEU</name>
<dbReference type="SMART" id="SM01118">
    <property type="entry name" value="CYTH"/>
    <property type="match status" value="1"/>
</dbReference>
<feature type="region of interest" description="Disordered" evidence="1">
    <location>
        <begin position="1"/>
        <end position="21"/>
    </location>
</feature>
<dbReference type="KEGG" id="kal:KALB_3642"/>
<dbReference type="HOGENOM" id="CLU_026984_1_0_11"/>
<dbReference type="Pfam" id="PF01928">
    <property type="entry name" value="CYTH"/>
    <property type="match status" value="1"/>
</dbReference>